<organism evidence="2 3">
    <name type="scientific">Caproicibacter fermentans</name>
    <dbReference type="NCBI Taxonomy" id="2576756"/>
    <lineage>
        <taxon>Bacteria</taxon>
        <taxon>Bacillati</taxon>
        <taxon>Bacillota</taxon>
        <taxon>Clostridia</taxon>
        <taxon>Eubacteriales</taxon>
        <taxon>Acutalibacteraceae</taxon>
        <taxon>Caproicibacter</taxon>
    </lineage>
</organism>
<dbReference type="Pfam" id="PF14594">
    <property type="entry name" value="Sipho_Gp37"/>
    <property type="match status" value="1"/>
</dbReference>
<dbReference type="RefSeq" id="WP_187037126.1">
    <property type="nucleotide sequence ID" value="NZ_CP060286.1"/>
</dbReference>
<dbReference type="Proteomes" id="UP000515909">
    <property type="component" value="Chromosome"/>
</dbReference>
<name>A0A7G8TDX9_9FIRM</name>
<evidence type="ECO:0000259" key="1">
    <source>
        <dbReference type="Pfam" id="PF14594"/>
    </source>
</evidence>
<evidence type="ECO:0000313" key="3">
    <source>
        <dbReference type="Proteomes" id="UP000515909"/>
    </source>
</evidence>
<dbReference type="EMBL" id="CP060286">
    <property type="protein sequence ID" value="QNK41820.1"/>
    <property type="molecule type" value="Genomic_DNA"/>
</dbReference>
<dbReference type="InterPro" id="IPR029432">
    <property type="entry name" value="Gp28/Gp37-like_dom"/>
</dbReference>
<gene>
    <name evidence="2" type="ORF">HCR03_06135</name>
</gene>
<feature type="domain" description="Gp28/Gp37-like" evidence="1">
    <location>
        <begin position="3"/>
        <end position="351"/>
    </location>
</feature>
<evidence type="ECO:0000313" key="2">
    <source>
        <dbReference type="EMBL" id="QNK41820.1"/>
    </source>
</evidence>
<sequence length="362" mass="40327">MDLYIYGPDIEQLGVLDSFASLRWRRRYFEPGEFELHCPVYQKLQKGETEPFNNLSLIWPGNIIHRLDRKEAGIIEGVSIETPEGSTSEEITATGRMGSSMLDQRVVTPTLIFSGAVEDAMRKAVSDNAISARPLPHLTLGSAAGYAPTCSFQATGKTALTVCTALSKASTLGFRARLDVPGRAWAFEVYQGVDRSIAQHALPRVLFSDEYSNIKAPKYEINTTGYANYAYVAGEGEGADRVIVEVDQTNGEPRRELWVDARDLQKGEDMTDDQYREQLRQRGLEKLAEASKAENFSADAVDTLNYQYLTDWDLGDVVSMEKWGIRLDQRVTEVEEVYENGIETITPVCGTPLPEKLDFGSD</sequence>
<reference evidence="2 3" key="1">
    <citation type="submission" date="2020-08" db="EMBL/GenBank/DDBJ databases">
        <title>The isolate Caproiciproducens sp. 7D4C2 produces n-caproate at mildly acidic conditions from hexoses: genome and rBOX comparison with related strains and chain-elongating bacteria.</title>
        <authorList>
            <person name="Esquivel-Elizondo S."/>
            <person name="Bagci C."/>
            <person name="Temovska M."/>
            <person name="Jeon B.S."/>
            <person name="Bessarab I."/>
            <person name="Williams R.B.H."/>
            <person name="Huson D.H."/>
            <person name="Angenent L.T."/>
        </authorList>
    </citation>
    <scope>NUCLEOTIDE SEQUENCE [LARGE SCALE GENOMIC DNA]</scope>
    <source>
        <strain evidence="2 3">7D4C2</strain>
    </source>
</reference>
<accession>A0A7G8TDX9</accession>
<protein>
    <submittedName>
        <fullName evidence="2">Siphovirus ReqiPepy6 Gp37-like family protein</fullName>
    </submittedName>
</protein>
<dbReference type="KEGG" id="cfem:HCR03_06135"/>
<dbReference type="AlphaFoldDB" id="A0A7G8TDX9"/>
<proteinExistence type="predicted"/>